<evidence type="ECO:0000256" key="9">
    <source>
        <dbReference type="ARBA" id="ARBA00038080"/>
    </source>
</evidence>
<reference evidence="12" key="1">
    <citation type="submission" date="2023-05" db="EMBL/GenBank/DDBJ databases">
        <authorList>
            <person name="Huff M."/>
        </authorList>
    </citation>
    <scope>NUCLEOTIDE SEQUENCE</scope>
</reference>
<keyword evidence="6 11" id="KW-1133">Transmembrane helix</keyword>
<evidence type="ECO:0000256" key="7">
    <source>
        <dbReference type="ARBA" id="ARBA00023054"/>
    </source>
</evidence>
<accession>A0AAD2E3E3</accession>
<dbReference type="PANTHER" id="PTHR32219:SF2">
    <property type="entry name" value="PROTON PUMP-INTERACTOR 1"/>
    <property type="match status" value="1"/>
</dbReference>
<keyword evidence="8 11" id="KW-0472">Membrane</keyword>
<evidence type="ECO:0000256" key="10">
    <source>
        <dbReference type="SAM" id="Coils"/>
    </source>
</evidence>
<evidence type="ECO:0000256" key="8">
    <source>
        <dbReference type="ARBA" id="ARBA00023136"/>
    </source>
</evidence>
<dbReference type="PANTHER" id="PTHR32219">
    <property type="entry name" value="RNA-BINDING PROTEIN YLMH-RELATED"/>
    <property type="match status" value="1"/>
</dbReference>
<organism evidence="12 13">
    <name type="scientific">Fraxinus pennsylvanica</name>
    <dbReference type="NCBI Taxonomy" id="56036"/>
    <lineage>
        <taxon>Eukaryota</taxon>
        <taxon>Viridiplantae</taxon>
        <taxon>Streptophyta</taxon>
        <taxon>Embryophyta</taxon>
        <taxon>Tracheophyta</taxon>
        <taxon>Spermatophyta</taxon>
        <taxon>Magnoliopsida</taxon>
        <taxon>eudicotyledons</taxon>
        <taxon>Gunneridae</taxon>
        <taxon>Pentapetalae</taxon>
        <taxon>asterids</taxon>
        <taxon>lamiids</taxon>
        <taxon>Lamiales</taxon>
        <taxon>Oleaceae</taxon>
        <taxon>Oleeae</taxon>
        <taxon>Fraxinus</taxon>
    </lineage>
</organism>
<evidence type="ECO:0000256" key="11">
    <source>
        <dbReference type="SAM" id="Phobius"/>
    </source>
</evidence>
<dbReference type="EMBL" id="OU503047">
    <property type="protein sequence ID" value="CAI9773500.1"/>
    <property type="molecule type" value="Genomic_DNA"/>
</dbReference>
<sequence>MFIREELNNLIKSLQYHIQHESIPLNEEKQILREIKVLEGTRGKVIANAAEMAKIQDSLGEKEVIQDQLIGVDLDGVWKEQQVVKAKLKQLDEEKESQEKEINALQEELTSVAEERDKTFANIQEMRKQREEKIRMARIVIHFQNSSYYQNRTLLIKAKELAAKKDVEALKELSETEVEKFMSLWSTNKAFRDDYERRTLPSYDIRQLSRDGRIWNPDEKPLVSLDAPTPSQTELVVKTNERENRVKNKARTAVAAHDSEESTEAVAAVAEQENIEEKVETLVPLKNEDRKENTIRHRTRPKCPDSLQKVVLKLLGMGCFWWFLYFWQLGIAIFFKMLKKFTNER</sequence>
<comment type="subcellular location">
    <subcellularLocation>
        <location evidence="1">Cell membrane</location>
        <topology evidence="1">Single-pass membrane protein</topology>
    </subcellularLocation>
    <subcellularLocation>
        <location evidence="2">Endoplasmic reticulum membrane</location>
        <topology evidence="2">Single-pass membrane protein</topology>
    </subcellularLocation>
</comment>
<gene>
    <name evidence="12" type="ORF">FPE_LOCUS20930</name>
</gene>
<keyword evidence="3" id="KW-1003">Cell membrane</keyword>
<evidence type="ECO:0000256" key="4">
    <source>
        <dbReference type="ARBA" id="ARBA00022692"/>
    </source>
</evidence>
<evidence type="ECO:0008006" key="14">
    <source>
        <dbReference type="Google" id="ProtNLM"/>
    </source>
</evidence>
<protein>
    <recommendedName>
        <fullName evidence="14">Proton pump-interactor 1</fullName>
    </recommendedName>
</protein>
<feature type="transmembrane region" description="Helical" evidence="11">
    <location>
        <begin position="310"/>
        <end position="335"/>
    </location>
</feature>
<keyword evidence="4 11" id="KW-0812">Transmembrane</keyword>
<evidence type="ECO:0000256" key="1">
    <source>
        <dbReference type="ARBA" id="ARBA00004162"/>
    </source>
</evidence>
<keyword evidence="5" id="KW-0256">Endoplasmic reticulum</keyword>
<evidence type="ECO:0000313" key="12">
    <source>
        <dbReference type="EMBL" id="CAI9773500.1"/>
    </source>
</evidence>
<keyword evidence="13" id="KW-1185">Reference proteome</keyword>
<dbReference type="GO" id="GO:0005886">
    <property type="term" value="C:plasma membrane"/>
    <property type="evidence" value="ECO:0007669"/>
    <property type="project" value="UniProtKB-SubCell"/>
</dbReference>
<feature type="coiled-coil region" evidence="10">
    <location>
        <begin position="81"/>
        <end position="115"/>
    </location>
</feature>
<dbReference type="AlphaFoldDB" id="A0AAD2E3E3"/>
<keyword evidence="7 10" id="KW-0175">Coiled coil</keyword>
<dbReference type="GO" id="GO:0005789">
    <property type="term" value="C:endoplasmic reticulum membrane"/>
    <property type="evidence" value="ECO:0007669"/>
    <property type="project" value="UniProtKB-SubCell"/>
</dbReference>
<evidence type="ECO:0000256" key="2">
    <source>
        <dbReference type="ARBA" id="ARBA00004389"/>
    </source>
</evidence>
<evidence type="ECO:0000256" key="5">
    <source>
        <dbReference type="ARBA" id="ARBA00022824"/>
    </source>
</evidence>
<evidence type="ECO:0000313" key="13">
    <source>
        <dbReference type="Proteomes" id="UP000834106"/>
    </source>
</evidence>
<comment type="similarity">
    <text evidence="9">Belongs to the plant Proton pump-interactor protein family.</text>
</comment>
<proteinExistence type="inferred from homology"/>
<evidence type="ECO:0000256" key="6">
    <source>
        <dbReference type="ARBA" id="ARBA00022989"/>
    </source>
</evidence>
<dbReference type="Proteomes" id="UP000834106">
    <property type="component" value="Chromosome 12"/>
</dbReference>
<name>A0AAD2E3E3_9LAMI</name>
<evidence type="ECO:0000256" key="3">
    <source>
        <dbReference type="ARBA" id="ARBA00022475"/>
    </source>
</evidence>
<dbReference type="InterPro" id="IPR055282">
    <property type="entry name" value="PPI1-4"/>
</dbReference>